<dbReference type="GO" id="GO:0035494">
    <property type="term" value="P:SNARE complex disassembly"/>
    <property type="evidence" value="ECO:0007669"/>
    <property type="project" value="InterPro"/>
</dbReference>
<evidence type="ECO:0000313" key="10">
    <source>
        <dbReference type="Proteomes" id="UP000001514"/>
    </source>
</evidence>
<dbReference type="HOGENOM" id="CLU_008037_2_0_1"/>
<evidence type="ECO:0000256" key="1">
    <source>
        <dbReference type="ARBA" id="ARBA00006914"/>
    </source>
</evidence>
<comment type="function">
    <text evidence="7">Required for vesicle-mediated transport. Catalyzes the fusion of transport vesicles within the Golgi cisternae. Is also required for transport from the endoplasmic reticulum to the Golgi stack. Seems to function as a fusion protein required for the delivery of cargo proteins to all compartments of the Golgi stack independent of vesicle origin.</text>
</comment>
<comment type="subcellular location">
    <subcellularLocation>
        <location evidence="7">Cytoplasm</location>
    </subcellularLocation>
</comment>
<dbReference type="PANTHER" id="PTHR23078:SF3">
    <property type="entry name" value="VESICLE-FUSING ATPASE"/>
    <property type="match status" value="1"/>
</dbReference>
<keyword evidence="7" id="KW-0931">ER-Golgi transport</keyword>
<keyword evidence="4 6" id="KW-0067">ATP-binding</keyword>
<dbReference type="Pfam" id="PF00004">
    <property type="entry name" value="AAA"/>
    <property type="match status" value="2"/>
</dbReference>
<dbReference type="Pfam" id="PF17862">
    <property type="entry name" value="AAA_lid_3"/>
    <property type="match status" value="1"/>
</dbReference>
<gene>
    <name evidence="9" type="ORF">SELMODRAFT_407213</name>
</gene>
<evidence type="ECO:0000313" key="9">
    <source>
        <dbReference type="EMBL" id="EFJ33073.1"/>
    </source>
</evidence>
<dbReference type="InterPro" id="IPR039812">
    <property type="entry name" value="Vesicle-fus_ATPase"/>
</dbReference>
<dbReference type="OMA" id="IMSNEMA"/>
<dbReference type="Proteomes" id="UP000001514">
    <property type="component" value="Unassembled WGS sequence"/>
</dbReference>
<evidence type="ECO:0000259" key="8">
    <source>
        <dbReference type="SMART" id="SM00382"/>
    </source>
</evidence>
<dbReference type="KEGG" id="smo:SELMODRAFT_407213"/>
<dbReference type="InterPro" id="IPR003960">
    <property type="entry name" value="ATPase_AAA_CS"/>
</dbReference>
<evidence type="ECO:0000256" key="5">
    <source>
        <dbReference type="ARBA" id="ARBA00022927"/>
    </source>
</evidence>
<dbReference type="FunFam" id="1.10.8.60:FF:000049">
    <property type="entry name" value="Vesicle-fusing ATPase"/>
    <property type="match status" value="1"/>
</dbReference>
<evidence type="ECO:0000256" key="2">
    <source>
        <dbReference type="ARBA" id="ARBA00022448"/>
    </source>
</evidence>
<dbReference type="GO" id="GO:0006891">
    <property type="term" value="P:intra-Golgi vesicle-mediated transport"/>
    <property type="evidence" value="ECO:0000318"/>
    <property type="project" value="GO_Central"/>
</dbReference>
<dbReference type="GO" id="GO:0005524">
    <property type="term" value="F:ATP binding"/>
    <property type="evidence" value="ECO:0007669"/>
    <property type="project" value="UniProtKB-UniRule"/>
</dbReference>
<dbReference type="SUPFAM" id="SSF52540">
    <property type="entry name" value="P-loop containing nucleoside triphosphate hydrolases"/>
    <property type="match status" value="2"/>
</dbReference>
<accession>D8R4A1</accession>
<dbReference type="SUPFAM" id="SSF54585">
    <property type="entry name" value="Cdc48 domain 2-like"/>
    <property type="match status" value="1"/>
</dbReference>
<keyword evidence="2 7" id="KW-0813">Transport</keyword>
<keyword evidence="7" id="KW-0479">Metal-binding</keyword>
<reference evidence="9 10" key="1">
    <citation type="journal article" date="2011" name="Science">
        <title>The Selaginella genome identifies genetic changes associated with the evolution of vascular plants.</title>
        <authorList>
            <person name="Banks J.A."/>
            <person name="Nishiyama T."/>
            <person name="Hasebe M."/>
            <person name="Bowman J.L."/>
            <person name="Gribskov M."/>
            <person name="dePamphilis C."/>
            <person name="Albert V.A."/>
            <person name="Aono N."/>
            <person name="Aoyama T."/>
            <person name="Ambrose B.A."/>
            <person name="Ashton N.W."/>
            <person name="Axtell M.J."/>
            <person name="Barker E."/>
            <person name="Barker M.S."/>
            <person name="Bennetzen J.L."/>
            <person name="Bonawitz N.D."/>
            <person name="Chapple C."/>
            <person name="Cheng C."/>
            <person name="Correa L.G."/>
            <person name="Dacre M."/>
            <person name="DeBarry J."/>
            <person name="Dreyer I."/>
            <person name="Elias M."/>
            <person name="Engstrom E.M."/>
            <person name="Estelle M."/>
            <person name="Feng L."/>
            <person name="Finet C."/>
            <person name="Floyd S.K."/>
            <person name="Frommer W.B."/>
            <person name="Fujita T."/>
            <person name="Gramzow L."/>
            <person name="Gutensohn M."/>
            <person name="Harholt J."/>
            <person name="Hattori M."/>
            <person name="Heyl A."/>
            <person name="Hirai T."/>
            <person name="Hiwatashi Y."/>
            <person name="Ishikawa M."/>
            <person name="Iwata M."/>
            <person name="Karol K.G."/>
            <person name="Koehler B."/>
            <person name="Kolukisaoglu U."/>
            <person name="Kubo M."/>
            <person name="Kurata T."/>
            <person name="Lalonde S."/>
            <person name="Li K."/>
            <person name="Li Y."/>
            <person name="Litt A."/>
            <person name="Lyons E."/>
            <person name="Manning G."/>
            <person name="Maruyama T."/>
            <person name="Michael T.P."/>
            <person name="Mikami K."/>
            <person name="Miyazaki S."/>
            <person name="Morinaga S."/>
            <person name="Murata T."/>
            <person name="Mueller-Roeber B."/>
            <person name="Nelson D.R."/>
            <person name="Obara M."/>
            <person name="Oguri Y."/>
            <person name="Olmstead R.G."/>
            <person name="Onodera N."/>
            <person name="Petersen B.L."/>
            <person name="Pils B."/>
            <person name="Prigge M."/>
            <person name="Rensing S.A."/>
            <person name="Riano-Pachon D.M."/>
            <person name="Roberts A.W."/>
            <person name="Sato Y."/>
            <person name="Scheller H.V."/>
            <person name="Schulz B."/>
            <person name="Schulz C."/>
            <person name="Shakirov E.V."/>
            <person name="Shibagaki N."/>
            <person name="Shinohara N."/>
            <person name="Shippen D.E."/>
            <person name="Soerensen I."/>
            <person name="Sotooka R."/>
            <person name="Sugimoto N."/>
            <person name="Sugita M."/>
            <person name="Sumikawa N."/>
            <person name="Tanurdzic M."/>
            <person name="Theissen G."/>
            <person name="Ulvskov P."/>
            <person name="Wakazuki S."/>
            <person name="Weng J.K."/>
            <person name="Willats W.W."/>
            <person name="Wipf D."/>
            <person name="Wolf P.G."/>
            <person name="Yang L."/>
            <person name="Zimmer A.D."/>
            <person name="Zhu Q."/>
            <person name="Mitros T."/>
            <person name="Hellsten U."/>
            <person name="Loque D."/>
            <person name="Otillar R."/>
            <person name="Salamov A."/>
            <person name="Schmutz J."/>
            <person name="Shapiro H."/>
            <person name="Lindquist E."/>
            <person name="Lucas S."/>
            <person name="Rokhsar D."/>
            <person name="Grigoriev I.V."/>
        </authorList>
    </citation>
    <scope>NUCLEOTIDE SEQUENCE [LARGE SCALE GENOMIC DNA]</scope>
</reference>
<comment type="cofactor">
    <cofactor evidence="7">
        <name>Mg(2+)</name>
        <dbReference type="ChEBI" id="CHEBI:18420"/>
    </cofactor>
    <text evidence="7">Binds 1 Mg(2+) ion per subunit.</text>
</comment>
<comment type="catalytic activity">
    <reaction evidence="7">
        <text>ATP + H2O = ADP + phosphate + H(+)</text>
        <dbReference type="Rhea" id="RHEA:13065"/>
        <dbReference type="ChEBI" id="CHEBI:15377"/>
        <dbReference type="ChEBI" id="CHEBI:15378"/>
        <dbReference type="ChEBI" id="CHEBI:30616"/>
        <dbReference type="ChEBI" id="CHEBI:43474"/>
        <dbReference type="ChEBI" id="CHEBI:456216"/>
        <dbReference type="EC" id="3.6.4.6"/>
    </reaction>
</comment>
<dbReference type="eggNOG" id="KOG0741">
    <property type="taxonomic scope" value="Eukaryota"/>
</dbReference>
<evidence type="ECO:0000256" key="3">
    <source>
        <dbReference type="ARBA" id="ARBA00022741"/>
    </source>
</evidence>
<dbReference type="InterPro" id="IPR003593">
    <property type="entry name" value="AAA+_ATPase"/>
</dbReference>
<dbReference type="InterPro" id="IPR029067">
    <property type="entry name" value="CDC48_domain_2-like_sf"/>
</dbReference>
<feature type="domain" description="AAA+ ATPase" evidence="8">
    <location>
        <begin position="177"/>
        <end position="329"/>
    </location>
</feature>
<dbReference type="EMBL" id="GL377571">
    <property type="protein sequence ID" value="EFJ33073.1"/>
    <property type="molecule type" value="Genomic_DNA"/>
</dbReference>
<dbReference type="FunFam" id="3.40.50.300:FF:000166">
    <property type="entry name" value="vesicle-fusing ATPase isoform X1"/>
    <property type="match status" value="1"/>
</dbReference>
<dbReference type="PROSITE" id="PS00674">
    <property type="entry name" value="AAA"/>
    <property type="match status" value="1"/>
</dbReference>
<dbReference type="STRING" id="88036.D8R4A1"/>
<dbReference type="GO" id="GO:0016887">
    <property type="term" value="F:ATP hydrolysis activity"/>
    <property type="evidence" value="ECO:0000318"/>
    <property type="project" value="GO_Central"/>
</dbReference>
<dbReference type="GO" id="GO:0005795">
    <property type="term" value="C:Golgi stack"/>
    <property type="evidence" value="ECO:0000318"/>
    <property type="project" value="GO_Central"/>
</dbReference>
<keyword evidence="5 7" id="KW-0653">Protein transport</keyword>
<keyword evidence="7" id="KW-0378">Hydrolase</keyword>
<evidence type="ECO:0000256" key="7">
    <source>
        <dbReference type="RuleBase" id="RU367045"/>
    </source>
</evidence>
<dbReference type="FunFam" id="3.10.330.10:FF:000007">
    <property type="entry name" value="Vesicle-fusing ATPase"/>
    <property type="match status" value="1"/>
</dbReference>
<dbReference type="FunFam" id="3.40.50.300:FF:000154">
    <property type="entry name" value="Vesicle-fusing ATPase 1"/>
    <property type="match status" value="1"/>
</dbReference>
<dbReference type="InParanoid" id="D8R4A1"/>
<dbReference type="InterPro" id="IPR041569">
    <property type="entry name" value="AAA_lid_3"/>
</dbReference>
<feature type="domain" description="AAA+ ATPase" evidence="8">
    <location>
        <begin position="462"/>
        <end position="594"/>
    </location>
</feature>
<dbReference type="PANTHER" id="PTHR23078">
    <property type="entry name" value="VESICULAR-FUSION PROTEIN NSF"/>
    <property type="match status" value="1"/>
</dbReference>
<dbReference type="InterPro" id="IPR027417">
    <property type="entry name" value="P-loop_NTPase"/>
</dbReference>
<protein>
    <recommendedName>
        <fullName evidence="7">Vesicle-fusing ATPase</fullName>
        <ecNumber evidence="7">3.6.4.6</ecNumber>
    </recommendedName>
</protein>
<dbReference type="InterPro" id="IPR003959">
    <property type="entry name" value="ATPase_AAA_core"/>
</dbReference>
<dbReference type="AlphaFoldDB" id="D8R4A1"/>
<dbReference type="SMART" id="SM00382">
    <property type="entry name" value="AAA"/>
    <property type="match status" value="2"/>
</dbReference>
<dbReference type="Gene3D" id="3.40.50.300">
    <property type="entry name" value="P-loop containing nucleotide triphosphate hydrolases"/>
    <property type="match status" value="2"/>
</dbReference>
<dbReference type="Gramene" id="EFJ33073">
    <property type="protein sequence ID" value="EFJ33073"/>
    <property type="gene ID" value="SELMODRAFT_407213"/>
</dbReference>
<keyword evidence="7" id="KW-0963">Cytoplasm</keyword>
<name>D8R4A1_SELML</name>
<dbReference type="GO" id="GO:0046872">
    <property type="term" value="F:metal ion binding"/>
    <property type="evidence" value="ECO:0007669"/>
    <property type="project" value="UniProtKB-UniRule"/>
</dbReference>
<organism evidence="10">
    <name type="scientific">Selaginella moellendorffii</name>
    <name type="common">Spikemoss</name>
    <dbReference type="NCBI Taxonomy" id="88036"/>
    <lineage>
        <taxon>Eukaryota</taxon>
        <taxon>Viridiplantae</taxon>
        <taxon>Streptophyta</taxon>
        <taxon>Embryophyta</taxon>
        <taxon>Tracheophyta</taxon>
        <taxon>Lycopodiopsida</taxon>
        <taxon>Selaginellales</taxon>
        <taxon>Selaginellaceae</taxon>
        <taxon>Selaginella</taxon>
    </lineage>
</organism>
<proteinExistence type="inferred from homology"/>
<dbReference type="Gene3D" id="3.10.330.10">
    <property type="match status" value="1"/>
</dbReference>
<dbReference type="GO" id="GO:0043001">
    <property type="term" value="P:Golgi to plasma membrane protein transport"/>
    <property type="evidence" value="ECO:0000318"/>
    <property type="project" value="GO_Central"/>
</dbReference>
<dbReference type="EC" id="3.6.4.6" evidence="7"/>
<keyword evidence="7" id="KW-0460">Magnesium</keyword>
<dbReference type="FunCoup" id="D8R4A1">
    <property type="interactions" value="4190"/>
</dbReference>
<evidence type="ECO:0000256" key="6">
    <source>
        <dbReference type="RuleBase" id="RU003651"/>
    </source>
</evidence>
<comment type="similarity">
    <text evidence="1 6">Belongs to the AAA ATPase family.</text>
</comment>
<sequence length="632" mass="69744">MAGHSLAQTCIQEGQIALNAIQRRNAKVSSGDEISVAKFLAPDKGFKLVVVNLELEFVKAKGKSEQLDAQTLGQELQRRFVSQVFTVGQKATFEYCGINYVFNVSHTLVEGQKENDTNVIRGMLSPETAFLFETNPGSGIKKLGIGGLDLQFQDIFRRAFASRVFPPHVVSRLGISHVKGLLLFGPPGTGKTLIARQIGKMLNGREPKVVNGPEVLSKFVGETEKNIRDLFSDAENDKECMVTIASFILLYLMNLMQYASFCFWQARGTTRDSTGVHDGIVNQLLTKIPGVDSLNNILLIGMTNRKDLLDEALLRPGRLEVQIEIGLPDEKGRLQILRIHSTQMKEHSFLASDVNLEELATRTKNFSGAELEGLVKSAVSFGLNRQVNVEDLSQPIDEENIKVTMNDFLQALHEVKPAFGAAINTLEMYRTNGMMNCGDRHRHIRETAMTLVEQVKSSERTSLLTFLLEGPSGSGKTALASTVAIDSDFPYMKIVTCENMVGLTEATKCGLITKVFEDAYKSPLSIIILDEIESMVHVLQSMDLVGAFNVTLNAPNLEPNDVKKVLQEIRVFAPQDIDTAVRALDQEIPIKRLLMLVEMAAQGKGGEGAADVYAGKKKIDINHFFECLHDLA</sequence>
<evidence type="ECO:0000256" key="4">
    <source>
        <dbReference type="ARBA" id="ARBA00022840"/>
    </source>
</evidence>
<keyword evidence="10" id="KW-1185">Reference proteome</keyword>
<dbReference type="Gene3D" id="1.10.8.60">
    <property type="match status" value="1"/>
</dbReference>
<keyword evidence="3 6" id="KW-0547">Nucleotide-binding</keyword>